<dbReference type="EMBL" id="SJPM01000005">
    <property type="protein sequence ID" value="TWT96238.1"/>
    <property type="molecule type" value="Genomic_DNA"/>
</dbReference>
<name>A0A5C6AA97_9BACT</name>
<dbReference type="Proteomes" id="UP000316213">
    <property type="component" value="Unassembled WGS sequence"/>
</dbReference>
<evidence type="ECO:0000256" key="1">
    <source>
        <dbReference type="SAM" id="MobiDB-lite"/>
    </source>
</evidence>
<organism evidence="2 3">
    <name type="scientific">Neorhodopirellula pilleata</name>
    <dbReference type="NCBI Taxonomy" id="2714738"/>
    <lineage>
        <taxon>Bacteria</taxon>
        <taxon>Pseudomonadati</taxon>
        <taxon>Planctomycetota</taxon>
        <taxon>Planctomycetia</taxon>
        <taxon>Pirellulales</taxon>
        <taxon>Pirellulaceae</taxon>
        <taxon>Neorhodopirellula</taxon>
    </lineage>
</organism>
<comment type="caution">
    <text evidence="2">The sequence shown here is derived from an EMBL/GenBank/DDBJ whole genome shotgun (WGS) entry which is preliminary data.</text>
</comment>
<proteinExistence type="predicted"/>
<reference evidence="2 3" key="1">
    <citation type="submission" date="2019-02" db="EMBL/GenBank/DDBJ databases">
        <title>Deep-cultivation of Planctomycetes and their phenomic and genomic characterization uncovers novel biology.</title>
        <authorList>
            <person name="Wiegand S."/>
            <person name="Jogler M."/>
            <person name="Boedeker C."/>
            <person name="Pinto D."/>
            <person name="Vollmers J."/>
            <person name="Rivas-Marin E."/>
            <person name="Kohn T."/>
            <person name="Peeters S.H."/>
            <person name="Heuer A."/>
            <person name="Rast P."/>
            <person name="Oberbeckmann S."/>
            <person name="Bunk B."/>
            <person name="Jeske O."/>
            <person name="Meyerdierks A."/>
            <person name="Storesund J.E."/>
            <person name="Kallscheuer N."/>
            <person name="Luecker S."/>
            <person name="Lage O.M."/>
            <person name="Pohl T."/>
            <person name="Merkel B.J."/>
            <person name="Hornburger P."/>
            <person name="Mueller R.-W."/>
            <person name="Bruemmer F."/>
            <person name="Labrenz M."/>
            <person name="Spormann A.M."/>
            <person name="Op Den Camp H."/>
            <person name="Overmann J."/>
            <person name="Amann R."/>
            <person name="Jetten M.S.M."/>
            <person name="Mascher T."/>
            <person name="Medema M.H."/>
            <person name="Devos D.P."/>
            <person name="Kaster A.-K."/>
            <person name="Ovreas L."/>
            <person name="Rohde M."/>
            <person name="Galperin M.Y."/>
            <person name="Jogler C."/>
        </authorList>
    </citation>
    <scope>NUCLEOTIDE SEQUENCE [LARGE SCALE GENOMIC DNA]</scope>
    <source>
        <strain evidence="2 3">Pla100</strain>
    </source>
</reference>
<keyword evidence="3" id="KW-1185">Reference proteome</keyword>
<feature type="compositionally biased region" description="Basic and acidic residues" evidence="1">
    <location>
        <begin position="1"/>
        <end position="19"/>
    </location>
</feature>
<feature type="region of interest" description="Disordered" evidence="1">
    <location>
        <begin position="1"/>
        <end position="34"/>
    </location>
</feature>
<gene>
    <name evidence="2" type="ORF">Pla100_27140</name>
</gene>
<evidence type="ECO:0000313" key="2">
    <source>
        <dbReference type="EMBL" id="TWT96238.1"/>
    </source>
</evidence>
<sequence length="145" mass="15736">MNSPLDRRHVFGQTHDRPRTGQPGTGQPATGRGTARIQLGRLLEPFASDDDFRTGGHSAEFACRFGFLDRSGVGSLDKLSGFLTACSQAANFSLSFGSGHVGWAFRGGKSEWKNCLGTQDYLATTSQWKGAGRILHSTDLEHKHL</sequence>
<protein>
    <submittedName>
        <fullName evidence="2">Uncharacterized protein</fullName>
    </submittedName>
</protein>
<accession>A0A5C6AA97</accession>
<feature type="compositionally biased region" description="Low complexity" evidence="1">
    <location>
        <begin position="20"/>
        <end position="34"/>
    </location>
</feature>
<evidence type="ECO:0000313" key="3">
    <source>
        <dbReference type="Proteomes" id="UP000316213"/>
    </source>
</evidence>
<dbReference type="AlphaFoldDB" id="A0A5C6AA97"/>